<protein>
    <submittedName>
        <fullName evidence="2">Uncharacterized protein</fullName>
    </submittedName>
</protein>
<evidence type="ECO:0000256" key="1">
    <source>
        <dbReference type="SAM" id="MobiDB-lite"/>
    </source>
</evidence>
<dbReference type="OrthoDB" id="426701at2759"/>
<accession>A0A1Q9DR04</accession>
<evidence type="ECO:0000313" key="3">
    <source>
        <dbReference type="Proteomes" id="UP000186817"/>
    </source>
</evidence>
<comment type="caution">
    <text evidence="2">The sequence shown here is derived from an EMBL/GenBank/DDBJ whole genome shotgun (WGS) entry which is preliminary data.</text>
</comment>
<dbReference type="Proteomes" id="UP000186817">
    <property type="component" value="Unassembled WGS sequence"/>
</dbReference>
<dbReference type="AlphaFoldDB" id="A0A1Q9DR04"/>
<reference evidence="2 3" key="1">
    <citation type="submission" date="2016-02" db="EMBL/GenBank/DDBJ databases">
        <title>Genome analysis of coral dinoflagellate symbionts highlights evolutionary adaptations to a symbiotic lifestyle.</title>
        <authorList>
            <person name="Aranda M."/>
            <person name="Li Y."/>
            <person name="Liew Y.J."/>
            <person name="Baumgarten S."/>
            <person name="Simakov O."/>
            <person name="Wilson M."/>
            <person name="Piel J."/>
            <person name="Ashoor H."/>
            <person name="Bougouffa S."/>
            <person name="Bajic V.B."/>
            <person name="Ryu T."/>
            <person name="Ravasi T."/>
            <person name="Bayer T."/>
            <person name="Micklem G."/>
            <person name="Kim H."/>
            <person name="Bhak J."/>
            <person name="Lajeunesse T.C."/>
            <person name="Voolstra C.R."/>
        </authorList>
    </citation>
    <scope>NUCLEOTIDE SEQUENCE [LARGE SCALE GENOMIC DNA]</scope>
    <source>
        <strain evidence="2 3">CCMP2467</strain>
    </source>
</reference>
<evidence type="ECO:0000313" key="2">
    <source>
        <dbReference type="EMBL" id="OLP97602.1"/>
    </source>
</evidence>
<organism evidence="2 3">
    <name type="scientific">Symbiodinium microadriaticum</name>
    <name type="common">Dinoflagellate</name>
    <name type="synonym">Zooxanthella microadriatica</name>
    <dbReference type="NCBI Taxonomy" id="2951"/>
    <lineage>
        <taxon>Eukaryota</taxon>
        <taxon>Sar</taxon>
        <taxon>Alveolata</taxon>
        <taxon>Dinophyceae</taxon>
        <taxon>Suessiales</taxon>
        <taxon>Symbiodiniaceae</taxon>
        <taxon>Symbiodinium</taxon>
    </lineage>
</organism>
<sequence length="993" mass="109533">MSAWQHRVFDEVARRASEQSRAAEPKLLHLLDSGDFRSHLSKCCPSLVNLPSEELMERLSKQLEVAEVCSGFPAMHDPSQTGDSAGMSISFGLTGSFFLNDWEAVLLHSANPHSVWHKIEATYVAYSVDSTLQEVLVKKWFGGCSGVPLPQQRYSLNECYGTADQNFVMRFTAASGISEMVSLSIWTAIHQTGASDLESPAGTRVVPCPSRLPLVTQVHVADGECHIHVRKNNTEAFLMQDRAETIQYELKPFRMPAAPATLIEAGERPVYSMVNLNMIDAGSPLYGDVSAVFSNKHILNSTLLSSVDSGFFQQYCINGKTFPRLSYNCSAETAFEGLGTFLHNRHLFVNNMEFWKSGGTVQSVFQRGQLPWGSSPVPGHSFLNYLEATHLSKLHYPEAIRFLIGTFPVLFGTELGANLQIWAKSRGWVLVWALGLNDKALLRPTRDFDFSPLLQDVDFKVNGRMVDPIVLGHTTATVGPPVQLDVVNDFEKLWAEVGAMRGQTKQLTNQTVANKWQQAMLHFPQLLLRPLLGEDCTKQLRHAECVGVTLDGHCVCYASVEEALATRQSATADRWGDAAYADTQPAGADDSGGHTGGDAGNGAVDKGRTFGPKGCNIKDVLAFLDQKEREAVTARSDEATVRWREFGEPFYRAISLRLGQGKYSTTAPLHMFRSGAFCKRIDFLRASCTDHLNGGDRTIAPPAAAMASAAAPSGECSLQKAAQFTSDLEISFNPHAAWQCNGQLQTRTELKHLAFDKSGLRFGDKLVAKWQQLAMASVRLRSDGQTLDVVFASADHSIFDFAQVSVPMDASATALLQAIHAAQLPVRSISRTVLTWPIRALHPHLTFKEVYWLHSSMSNALEVLFGLTFFLTLHGRLTSSANGVWSSLMKLWEDIQNIYAGENLSDWPWLASWYLVLEGFRGYGGGFLIPFTMPLHLCLLLLDFHADILILTMFLPHVFLLWHSVTSLIVAVQKAVAIFLNLTQGQAKGSKSD</sequence>
<name>A0A1Q9DR04_SYMMI</name>
<proteinExistence type="predicted"/>
<dbReference type="EMBL" id="LSRX01000427">
    <property type="protein sequence ID" value="OLP97602.1"/>
    <property type="molecule type" value="Genomic_DNA"/>
</dbReference>
<feature type="region of interest" description="Disordered" evidence="1">
    <location>
        <begin position="581"/>
        <end position="605"/>
    </location>
</feature>
<gene>
    <name evidence="2" type="ORF">AK812_SmicGene20038</name>
</gene>
<keyword evidence="3" id="KW-1185">Reference proteome</keyword>